<organism evidence="8 9">
    <name type="scientific">Marinicrinis sediminis</name>
    <dbReference type="NCBI Taxonomy" id="1652465"/>
    <lineage>
        <taxon>Bacteria</taxon>
        <taxon>Bacillati</taxon>
        <taxon>Bacillota</taxon>
        <taxon>Bacilli</taxon>
        <taxon>Bacillales</taxon>
        <taxon>Paenibacillaceae</taxon>
    </lineage>
</organism>
<evidence type="ECO:0000256" key="5">
    <source>
        <dbReference type="RuleBase" id="RU362075"/>
    </source>
</evidence>
<gene>
    <name evidence="8" type="ORF">ACFSUC_01970</name>
</gene>
<keyword evidence="6" id="KW-0472">Membrane</keyword>
<dbReference type="EMBL" id="JBHUMM010000002">
    <property type="protein sequence ID" value="MFD2670371.1"/>
    <property type="molecule type" value="Genomic_DNA"/>
</dbReference>
<dbReference type="PROSITE" id="PS00982">
    <property type="entry name" value="PHYTOENE_DH"/>
    <property type="match status" value="1"/>
</dbReference>
<keyword evidence="6" id="KW-0812">Transmembrane</keyword>
<protein>
    <submittedName>
        <fullName evidence="8">Phytoene desaturase family protein</fullName>
    </submittedName>
</protein>
<keyword evidence="3 5" id="KW-0560">Oxidoreductase</keyword>
<dbReference type="PANTHER" id="PTHR43734">
    <property type="entry name" value="PHYTOENE DESATURASE"/>
    <property type="match status" value="1"/>
</dbReference>
<evidence type="ECO:0000256" key="3">
    <source>
        <dbReference type="ARBA" id="ARBA00023002"/>
    </source>
</evidence>
<comment type="caution">
    <text evidence="8">The sequence shown here is derived from an EMBL/GenBank/DDBJ whole genome shotgun (WGS) entry which is preliminary data.</text>
</comment>
<dbReference type="Proteomes" id="UP001597497">
    <property type="component" value="Unassembled WGS sequence"/>
</dbReference>
<evidence type="ECO:0000256" key="4">
    <source>
        <dbReference type="ARBA" id="ARBA00038322"/>
    </source>
</evidence>
<reference evidence="9" key="1">
    <citation type="journal article" date="2019" name="Int. J. Syst. Evol. Microbiol.">
        <title>The Global Catalogue of Microorganisms (GCM) 10K type strain sequencing project: providing services to taxonomists for standard genome sequencing and annotation.</title>
        <authorList>
            <consortium name="The Broad Institute Genomics Platform"/>
            <consortium name="The Broad Institute Genome Sequencing Center for Infectious Disease"/>
            <person name="Wu L."/>
            <person name="Ma J."/>
        </authorList>
    </citation>
    <scope>NUCLEOTIDE SEQUENCE [LARGE SCALE GENOMIC DNA]</scope>
    <source>
        <strain evidence="9">KCTC 33676</strain>
    </source>
</reference>
<keyword evidence="9" id="KW-1185">Reference proteome</keyword>
<comment type="similarity">
    <text evidence="4">Belongs to the carotenoid/retinoid oxidoreductase family. CrtN subfamily.</text>
</comment>
<proteinExistence type="inferred from homology"/>
<dbReference type="InterPro" id="IPR014105">
    <property type="entry name" value="Carotenoid/retinoid_OxRdtase"/>
</dbReference>
<dbReference type="PANTHER" id="PTHR43734:SF1">
    <property type="entry name" value="PHYTOENE DESATURASE"/>
    <property type="match status" value="1"/>
</dbReference>
<evidence type="ECO:0000313" key="9">
    <source>
        <dbReference type="Proteomes" id="UP001597497"/>
    </source>
</evidence>
<dbReference type="SUPFAM" id="SSF51905">
    <property type="entry name" value="FAD/NAD(P)-binding domain"/>
    <property type="match status" value="1"/>
</dbReference>
<dbReference type="Pfam" id="PF01593">
    <property type="entry name" value="Amino_oxidase"/>
    <property type="match status" value="1"/>
</dbReference>
<dbReference type="InterPro" id="IPR036188">
    <property type="entry name" value="FAD/NAD-bd_sf"/>
</dbReference>
<dbReference type="RefSeq" id="WP_379927962.1">
    <property type="nucleotide sequence ID" value="NZ_JBHUMM010000002.1"/>
</dbReference>
<evidence type="ECO:0000256" key="2">
    <source>
        <dbReference type="ARBA" id="ARBA00022746"/>
    </source>
</evidence>
<dbReference type="InterPro" id="IPR008150">
    <property type="entry name" value="Phytoene_DH_bac_CS"/>
</dbReference>
<sequence length="517" mass="58539">MSAAKSKQATKSTKSTPKKAVIIGAGPGGLAAGMLLSAQQYEVHVYEKQPFLGGRTSRMELGEYAFDLGPTFLMMPHLLEELFTLAGRQLEDYVKWLPLDPLYTLKFGEMSFSPTLDREEMVDLIEDLFPGNGKGYLSFMKNEGKKYDRVEKLLQQPFTSITDYVNLNVFKALPRLHAWDTVYQRLSSYFSDERLIHAFTFQAKYLGMSPWECPGTFTILSYLEHRYGLMHPIGGVNQICKAMASVIEENGGTVHLAEGVKQVKVTNGKATGLILESGEETEADHVVINADFGTAMTQLFAPGVIRKYTPEKLEQKKWSCSTFMLYLGVNREIEMNHHTILFSSDYKKNVDEIVRTQTLSDDPSIYVHNPSRLDPTLAPKGKSSLYVLMPCPNLDGNIDWEQQKEAVREQVLNRLEQEPELRNLRQDIEVEKMLTPLDWQQDIFVYKGATFNMAHTLDQMMYLRPRNQFEEVENCWLVGGGTHPGSGLPTIMESAKISTDLIQKQDQRKSRFLGVSG</sequence>
<keyword evidence="2 5" id="KW-0125">Carotenoid biosynthesis</keyword>
<evidence type="ECO:0000256" key="1">
    <source>
        <dbReference type="ARBA" id="ARBA00004829"/>
    </source>
</evidence>
<evidence type="ECO:0000259" key="7">
    <source>
        <dbReference type="Pfam" id="PF01593"/>
    </source>
</evidence>
<dbReference type="Gene3D" id="3.50.50.60">
    <property type="entry name" value="FAD/NAD(P)-binding domain"/>
    <property type="match status" value="2"/>
</dbReference>
<feature type="domain" description="Amine oxidase" evidence="7">
    <location>
        <begin position="29"/>
        <end position="496"/>
    </location>
</feature>
<name>A0ABW5R6J6_9BACL</name>
<evidence type="ECO:0000313" key="8">
    <source>
        <dbReference type="EMBL" id="MFD2670371.1"/>
    </source>
</evidence>
<keyword evidence="6" id="KW-1133">Transmembrane helix</keyword>
<feature type="transmembrane region" description="Helical" evidence="6">
    <location>
        <begin position="20"/>
        <end position="38"/>
    </location>
</feature>
<evidence type="ECO:0000256" key="6">
    <source>
        <dbReference type="SAM" id="Phobius"/>
    </source>
</evidence>
<accession>A0ABW5R6J6</accession>
<dbReference type="InterPro" id="IPR002937">
    <property type="entry name" value="Amino_oxidase"/>
</dbReference>
<dbReference type="PRINTS" id="PR00419">
    <property type="entry name" value="ADXRDTASE"/>
</dbReference>
<dbReference type="NCBIfam" id="TIGR02734">
    <property type="entry name" value="crtI_fam"/>
    <property type="match status" value="1"/>
</dbReference>
<comment type="pathway">
    <text evidence="1 5">Carotenoid biosynthesis.</text>
</comment>